<keyword evidence="4 14" id="KW-0812">Transmembrane</keyword>
<dbReference type="PANTHER" id="PTHR13620">
    <property type="entry name" value="3-5 EXONUCLEASE"/>
    <property type="match status" value="1"/>
</dbReference>
<dbReference type="Gene3D" id="3.30.420.10">
    <property type="entry name" value="Ribonuclease H-like superfamily/Ribonuclease H"/>
    <property type="match status" value="1"/>
</dbReference>
<evidence type="ECO:0000313" key="16">
    <source>
        <dbReference type="EMBL" id="CAD7092435.1"/>
    </source>
</evidence>
<gene>
    <name evidence="16" type="ORF">HERILL_LOCUS14795</name>
</gene>
<dbReference type="GO" id="GO:0005634">
    <property type="term" value="C:nucleus"/>
    <property type="evidence" value="ECO:0007669"/>
    <property type="project" value="TreeGrafter"/>
</dbReference>
<keyword evidence="10" id="KW-0496">Mitochondrion</keyword>
<evidence type="ECO:0000259" key="15">
    <source>
        <dbReference type="SMART" id="SM00474"/>
    </source>
</evidence>
<dbReference type="InterPro" id="IPR012337">
    <property type="entry name" value="RNaseH-like_sf"/>
</dbReference>
<keyword evidence="6" id="KW-0479">Metal-binding</keyword>
<evidence type="ECO:0000256" key="11">
    <source>
        <dbReference type="ARBA" id="ARBA00023136"/>
    </source>
</evidence>
<reference evidence="16 17" key="1">
    <citation type="submission" date="2020-11" db="EMBL/GenBank/DDBJ databases">
        <authorList>
            <person name="Wallbank WR R."/>
            <person name="Pardo Diaz C."/>
            <person name="Kozak K."/>
            <person name="Martin S."/>
            <person name="Jiggins C."/>
            <person name="Moest M."/>
            <person name="Warren A I."/>
            <person name="Generalovic N T."/>
            <person name="Byers J.R.P. K."/>
            <person name="Montejo-Kovacevich G."/>
            <person name="Yen C E."/>
        </authorList>
    </citation>
    <scope>NUCLEOTIDE SEQUENCE [LARGE SCALE GENOMIC DNA]</scope>
</reference>
<dbReference type="SUPFAM" id="SSF53098">
    <property type="entry name" value="Ribonuclease H-like"/>
    <property type="match status" value="1"/>
</dbReference>
<comment type="similarity">
    <text evidence="12">Belongs to the EXD2 family.</text>
</comment>
<dbReference type="GO" id="GO:0046872">
    <property type="term" value="F:metal ion binding"/>
    <property type="evidence" value="ECO:0007669"/>
    <property type="project" value="UniProtKB-KW"/>
</dbReference>
<dbReference type="GO" id="GO:0006310">
    <property type="term" value="P:DNA recombination"/>
    <property type="evidence" value="ECO:0007669"/>
    <property type="project" value="UniProtKB-ARBA"/>
</dbReference>
<dbReference type="Proteomes" id="UP000594454">
    <property type="component" value="Chromosome 6"/>
</dbReference>
<keyword evidence="11 14" id="KW-0472">Membrane</keyword>
<dbReference type="InterPro" id="IPR002562">
    <property type="entry name" value="3'-5'_exonuclease_dom"/>
</dbReference>
<evidence type="ECO:0000256" key="9">
    <source>
        <dbReference type="ARBA" id="ARBA00022989"/>
    </source>
</evidence>
<dbReference type="GO" id="GO:0000175">
    <property type="term" value="F:3'-5'-RNA exonuclease activity"/>
    <property type="evidence" value="ECO:0007669"/>
    <property type="project" value="UniProtKB-ARBA"/>
</dbReference>
<dbReference type="SMART" id="SM00474">
    <property type="entry name" value="35EXOc"/>
    <property type="match status" value="1"/>
</dbReference>
<keyword evidence="8" id="KW-0269">Exonuclease</keyword>
<dbReference type="InParanoid" id="A0A7R8V401"/>
<accession>A0A7R8V401</accession>
<dbReference type="GO" id="GO:0003676">
    <property type="term" value="F:nucleic acid binding"/>
    <property type="evidence" value="ECO:0007669"/>
    <property type="project" value="InterPro"/>
</dbReference>
<evidence type="ECO:0000256" key="13">
    <source>
        <dbReference type="ARBA" id="ARBA00069878"/>
    </source>
</evidence>
<evidence type="ECO:0000256" key="4">
    <source>
        <dbReference type="ARBA" id="ARBA00022692"/>
    </source>
</evidence>
<keyword evidence="7" id="KW-0378">Hydrolase</keyword>
<evidence type="ECO:0000256" key="14">
    <source>
        <dbReference type="SAM" id="Phobius"/>
    </source>
</evidence>
<comment type="subcellular location">
    <subcellularLocation>
        <location evidence="3">Mitochondrion membrane</location>
    </subcellularLocation>
</comment>
<dbReference type="InterPro" id="IPR036397">
    <property type="entry name" value="RNaseH_sf"/>
</dbReference>
<evidence type="ECO:0000256" key="7">
    <source>
        <dbReference type="ARBA" id="ARBA00022801"/>
    </source>
</evidence>
<protein>
    <recommendedName>
        <fullName evidence="13">Exonuclease 3'-5' domain-containing protein 2</fullName>
    </recommendedName>
</protein>
<evidence type="ECO:0000256" key="6">
    <source>
        <dbReference type="ARBA" id="ARBA00022723"/>
    </source>
</evidence>
<dbReference type="InterPro" id="IPR051132">
    <property type="entry name" value="3-5_Exonuclease_domain"/>
</dbReference>
<dbReference type="CDD" id="cd06141">
    <property type="entry name" value="WRN_exo"/>
    <property type="match status" value="1"/>
</dbReference>
<evidence type="ECO:0000256" key="3">
    <source>
        <dbReference type="ARBA" id="ARBA00004325"/>
    </source>
</evidence>
<dbReference type="FunFam" id="3.30.420.10:FF:000041">
    <property type="entry name" value="Exonuclease 3'-5' domain containing 2"/>
    <property type="match status" value="1"/>
</dbReference>
<organism evidence="16 17">
    <name type="scientific">Hermetia illucens</name>
    <name type="common">Black soldier fly</name>
    <dbReference type="NCBI Taxonomy" id="343691"/>
    <lineage>
        <taxon>Eukaryota</taxon>
        <taxon>Metazoa</taxon>
        <taxon>Ecdysozoa</taxon>
        <taxon>Arthropoda</taxon>
        <taxon>Hexapoda</taxon>
        <taxon>Insecta</taxon>
        <taxon>Pterygota</taxon>
        <taxon>Neoptera</taxon>
        <taxon>Endopterygota</taxon>
        <taxon>Diptera</taxon>
        <taxon>Brachycera</taxon>
        <taxon>Stratiomyomorpha</taxon>
        <taxon>Stratiomyidae</taxon>
        <taxon>Hermetiinae</taxon>
        <taxon>Hermetia</taxon>
    </lineage>
</organism>
<comment type="cofactor">
    <cofactor evidence="2">
        <name>Mg(2+)</name>
        <dbReference type="ChEBI" id="CHEBI:18420"/>
    </cofactor>
</comment>
<dbReference type="OMA" id="RYYQTPK"/>
<sequence>MPRQKDMIPDILLTLAGAGLIYVFVRHRKGIYNRLQRALDFRNPLRHQKIEVITTPARCREIVSALKRDCENYKVLGFDCEWVTVGGSRRPISLLQLASQSGLCGLFRLNALRNIPAELRELLQDEEILKVGIVPQEDARALAKEYGVTVASTLDLRHLALRAGRKPLGLSKMAYDVLNVEMDKDWRIRCSDWEANELTERQLKYAANDAHVAVEIFKFLMDGLVPRGLLQSNRKRWENIWSYCELYLDWKFTGNGAIGLGSVSSRNMKAKSMDKVQGGNKTSTRTLYTRSRILYDNCFLQAPDGELLCTCDRKKSKWYISQNLGTLVSEDPYTVRLNFEPAGRAVGEVGKYYQLAKENQCVVCGRADAYIRKNVVPREYRKHFPVVMKSHTSHDVLLLCPSCHQRSNMSDLAVRHKLSKMCDAPLSNEEGGKRAKEVPQLRQLRSAARALLYNVEKIPEEKKEILRTVVLENYPNELEITNELLNEAADIDIMEQIDGYVSHGEKVVDAFKDKFGGLIELEKLWREHFVNTMHPKFLPEFWSINHNENRLEIRLNEGRIKEDDIKVAGLKLTNKDSDEIAVDQKDTAGGT</sequence>
<evidence type="ECO:0000256" key="5">
    <source>
        <dbReference type="ARBA" id="ARBA00022722"/>
    </source>
</evidence>
<comment type="cofactor">
    <cofactor evidence="1">
        <name>Mn(2+)</name>
        <dbReference type="ChEBI" id="CHEBI:29035"/>
    </cofactor>
</comment>
<evidence type="ECO:0000256" key="10">
    <source>
        <dbReference type="ARBA" id="ARBA00023128"/>
    </source>
</evidence>
<proteinExistence type="inferred from homology"/>
<dbReference type="PANTHER" id="PTHR13620:SF104">
    <property type="entry name" value="EXONUCLEASE 3'-5' DOMAIN-CONTAINING PROTEIN 2"/>
    <property type="match status" value="1"/>
</dbReference>
<evidence type="ECO:0000256" key="1">
    <source>
        <dbReference type="ARBA" id="ARBA00001936"/>
    </source>
</evidence>
<dbReference type="OrthoDB" id="1920326at2759"/>
<evidence type="ECO:0000256" key="8">
    <source>
        <dbReference type="ARBA" id="ARBA00022839"/>
    </source>
</evidence>
<keyword evidence="17" id="KW-1185">Reference proteome</keyword>
<dbReference type="AlphaFoldDB" id="A0A7R8V401"/>
<dbReference type="Pfam" id="PF01612">
    <property type="entry name" value="DNA_pol_A_exo1"/>
    <property type="match status" value="1"/>
</dbReference>
<evidence type="ECO:0000313" key="17">
    <source>
        <dbReference type="Proteomes" id="UP000594454"/>
    </source>
</evidence>
<dbReference type="EMBL" id="LR899014">
    <property type="protein sequence ID" value="CAD7092435.1"/>
    <property type="molecule type" value="Genomic_DNA"/>
</dbReference>
<keyword evidence="9 14" id="KW-1133">Transmembrane helix</keyword>
<feature type="transmembrane region" description="Helical" evidence="14">
    <location>
        <begin position="7"/>
        <end position="25"/>
    </location>
</feature>
<feature type="domain" description="3'-5' exonuclease" evidence="15">
    <location>
        <begin position="50"/>
        <end position="225"/>
    </location>
</feature>
<keyword evidence="5" id="KW-0540">Nuclease</keyword>
<dbReference type="FunCoup" id="A0A7R8V401">
    <property type="interactions" value="936"/>
</dbReference>
<evidence type="ECO:0000256" key="2">
    <source>
        <dbReference type="ARBA" id="ARBA00001946"/>
    </source>
</evidence>
<evidence type="ECO:0000256" key="12">
    <source>
        <dbReference type="ARBA" id="ARBA00061005"/>
    </source>
</evidence>
<dbReference type="GO" id="GO:0031966">
    <property type="term" value="C:mitochondrial membrane"/>
    <property type="evidence" value="ECO:0007669"/>
    <property type="project" value="UniProtKB-SubCell"/>
</dbReference>
<name>A0A7R8V401_HERIL</name>